<feature type="compositionally biased region" description="Basic and acidic residues" evidence="1">
    <location>
        <begin position="93"/>
        <end position="142"/>
    </location>
</feature>
<evidence type="ECO:0000256" key="1">
    <source>
        <dbReference type="SAM" id="MobiDB-lite"/>
    </source>
</evidence>
<accession>A0ABY7NEV4</accession>
<reference evidence="2 3" key="1">
    <citation type="submission" date="2021-05" db="EMBL/GenBank/DDBJ databases">
        <authorList>
            <person name="Kumar R."/>
            <person name="Kumar A."/>
            <person name="Mukhia S."/>
        </authorList>
    </citation>
    <scope>NUCLEOTIDE SEQUENCE [LARGE SCALE GENOMIC DNA]</scope>
    <source>
        <strain evidence="2 3">ERMR7:08</strain>
    </source>
</reference>
<organism evidence="2 3">
    <name type="scientific">Cryobacterium breve</name>
    <dbReference type="NCBI Taxonomy" id="1259258"/>
    <lineage>
        <taxon>Bacteria</taxon>
        <taxon>Bacillati</taxon>
        <taxon>Actinomycetota</taxon>
        <taxon>Actinomycetes</taxon>
        <taxon>Micrococcales</taxon>
        <taxon>Microbacteriaceae</taxon>
        <taxon>Cryobacterium</taxon>
    </lineage>
</organism>
<protein>
    <submittedName>
        <fullName evidence="2">Uncharacterized protein</fullName>
    </submittedName>
</protein>
<evidence type="ECO:0000313" key="2">
    <source>
        <dbReference type="EMBL" id="WBM80135.1"/>
    </source>
</evidence>
<proteinExistence type="predicted"/>
<dbReference type="RefSeq" id="WP_348648442.1">
    <property type="nucleotide sequence ID" value="NZ_CP075584.1"/>
</dbReference>
<name>A0ABY7NEV4_9MICO</name>
<dbReference type="Proteomes" id="UP001212421">
    <property type="component" value="Chromosome"/>
</dbReference>
<feature type="region of interest" description="Disordered" evidence="1">
    <location>
        <begin position="1"/>
        <end position="20"/>
    </location>
</feature>
<evidence type="ECO:0000313" key="3">
    <source>
        <dbReference type="Proteomes" id="UP001212421"/>
    </source>
</evidence>
<dbReference type="EMBL" id="CP075584">
    <property type="protein sequence ID" value="WBM80135.1"/>
    <property type="molecule type" value="Genomic_DNA"/>
</dbReference>
<sequence length="184" mass="20283">MSGYRAGFAGRGGFRNAWRPGEGLAHVIGREVVADADHDEAEQDLLADHPQRIQAGDRGEDEGDHREDLAEQPEPQVGPVEAFLRPPGEVEEGERHREHDEGAHPDRGRNLGAAEEQHDRDDDRGSAEDQFRGEEPQDRDEGAPGPGVPAHLGRNGVFHRSPTGDPVDPEEQRFQFHDSSGCQR</sequence>
<gene>
    <name evidence="2" type="ORF">KIV56_00545</name>
</gene>
<keyword evidence="3" id="KW-1185">Reference proteome</keyword>
<feature type="region of interest" description="Disordered" evidence="1">
    <location>
        <begin position="35"/>
        <end position="184"/>
    </location>
</feature>
<feature type="compositionally biased region" description="Basic and acidic residues" evidence="1">
    <location>
        <begin position="46"/>
        <end position="69"/>
    </location>
</feature>